<feature type="compositionally biased region" description="Polar residues" evidence="1">
    <location>
        <begin position="78"/>
        <end position="106"/>
    </location>
</feature>
<feature type="region of interest" description="Disordered" evidence="1">
    <location>
        <begin position="22"/>
        <end position="48"/>
    </location>
</feature>
<sequence length="273" mass="26801">MKFASVLLVLVAMSASTVLAAPHKNGKAEGPSGKAVRPKAKAGKGSKADGAAKAAAAAVSAGAAAGAVKNAKDKSKNQAKGNQASDSSVTNSTDNAAAGSNSTGVDNSEASNAASSTATAAGATRTRPCDQGDQSLAAGLNAAVVIGLGLQASVATLQNISSQAQFAAKDFADGVTRLQQFQDTMGLQLQVAQAIADDDSFAQTQLKLLAAAQTATSATIKSLSGVASAAQAKSAANTLSALLNDFLTTTNTAQDGASQALIDCFLPLTTVSG</sequence>
<feature type="signal peptide" evidence="2">
    <location>
        <begin position="1"/>
        <end position="20"/>
    </location>
</feature>
<keyword evidence="2" id="KW-0732">Signal</keyword>
<dbReference type="OrthoDB" id="3053871at2759"/>
<protein>
    <submittedName>
        <fullName evidence="3">Uncharacterized protein</fullName>
    </submittedName>
</protein>
<feature type="chain" id="PRO_5034150054" evidence="2">
    <location>
        <begin position="21"/>
        <end position="273"/>
    </location>
</feature>
<reference evidence="3" key="1">
    <citation type="submission" date="2020-05" db="EMBL/GenBank/DDBJ databases">
        <title>Mycena genomes resolve the evolution of fungal bioluminescence.</title>
        <authorList>
            <person name="Tsai I.J."/>
        </authorList>
    </citation>
    <scope>NUCLEOTIDE SEQUENCE</scope>
    <source>
        <strain evidence="3">171206Taipei</strain>
    </source>
</reference>
<feature type="compositionally biased region" description="Low complexity" evidence="1">
    <location>
        <begin position="108"/>
        <end position="126"/>
    </location>
</feature>
<name>A0A8H6T503_9AGAR</name>
<dbReference type="GeneID" id="59341392"/>
<proteinExistence type="predicted"/>
<gene>
    <name evidence="3" type="ORF">MIND_00197100</name>
</gene>
<comment type="caution">
    <text evidence="3">The sequence shown here is derived from an EMBL/GenBank/DDBJ whole genome shotgun (WGS) entry which is preliminary data.</text>
</comment>
<accession>A0A8H6T503</accession>
<evidence type="ECO:0000313" key="3">
    <source>
        <dbReference type="EMBL" id="KAF7311863.1"/>
    </source>
</evidence>
<dbReference type="Proteomes" id="UP000636479">
    <property type="component" value="Unassembled WGS sequence"/>
</dbReference>
<dbReference type="AlphaFoldDB" id="A0A8H6T503"/>
<keyword evidence="4" id="KW-1185">Reference proteome</keyword>
<evidence type="ECO:0000256" key="2">
    <source>
        <dbReference type="SAM" id="SignalP"/>
    </source>
</evidence>
<dbReference type="EMBL" id="JACAZF010000002">
    <property type="protein sequence ID" value="KAF7311863.1"/>
    <property type="molecule type" value="Genomic_DNA"/>
</dbReference>
<evidence type="ECO:0000256" key="1">
    <source>
        <dbReference type="SAM" id="MobiDB-lite"/>
    </source>
</evidence>
<organism evidence="3 4">
    <name type="scientific">Mycena indigotica</name>
    <dbReference type="NCBI Taxonomy" id="2126181"/>
    <lineage>
        <taxon>Eukaryota</taxon>
        <taxon>Fungi</taxon>
        <taxon>Dikarya</taxon>
        <taxon>Basidiomycota</taxon>
        <taxon>Agaricomycotina</taxon>
        <taxon>Agaricomycetes</taxon>
        <taxon>Agaricomycetidae</taxon>
        <taxon>Agaricales</taxon>
        <taxon>Marasmiineae</taxon>
        <taxon>Mycenaceae</taxon>
        <taxon>Mycena</taxon>
    </lineage>
</organism>
<evidence type="ECO:0000313" key="4">
    <source>
        <dbReference type="Proteomes" id="UP000636479"/>
    </source>
</evidence>
<dbReference type="RefSeq" id="XP_037223971.1">
    <property type="nucleotide sequence ID" value="XM_037358876.1"/>
</dbReference>
<feature type="region of interest" description="Disordered" evidence="1">
    <location>
        <begin position="67"/>
        <end position="129"/>
    </location>
</feature>